<evidence type="ECO:0000256" key="1">
    <source>
        <dbReference type="SAM" id="SignalP"/>
    </source>
</evidence>
<feature type="chain" id="PRO_5040474660" evidence="1">
    <location>
        <begin position="19"/>
        <end position="392"/>
    </location>
</feature>
<organism evidence="2 3">
    <name type="scientific">Rhodocollybia butyracea</name>
    <dbReference type="NCBI Taxonomy" id="206335"/>
    <lineage>
        <taxon>Eukaryota</taxon>
        <taxon>Fungi</taxon>
        <taxon>Dikarya</taxon>
        <taxon>Basidiomycota</taxon>
        <taxon>Agaricomycotina</taxon>
        <taxon>Agaricomycetes</taxon>
        <taxon>Agaricomycetidae</taxon>
        <taxon>Agaricales</taxon>
        <taxon>Marasmiineae</taxon>
        <taxon>Omphalotaceae</taxon>
        <taxon>Rhodocollybia</taxon>
    </lineage>
</organism>
<dbReference type="Proteomes" id="UP000772434">
    <property type="component" value="Unassembled WGS sequence"/>
</dbReference>
<proteinExistence type="predicted"/>
<keyword evidence="1" id="KW-0732">Signal</keyword>
<sequence>MHFAVLSVTMLIASSALAVCARPMNVESARSSTQPQLAPRVTLTFLDPRTGKQKTGSPNLGGVTRRNFGTAIKNTLRMNDLKIQDINYQGSNALSDEQENILYFELNGGRCQPQCFGWITLGPYPRSIHWHSNARPRTREVYYAGVSLGGPGLHQFEVADCVGFNPPAVGRLLVELVRDEWNIRRNEARLVFAKLFMRGHLLPTNIRLAEGSSILTFISGQTGEPTSSDVTKFANKQSKSAFTRKVSAALGLKQEIQYFGTLVPRGKRQWFYFIFIGGPHCTTDEPCFGWIAKGVYVRADRPMVVDQRFGFTYLGISKGKPGPRKFSAIEGYPIFESGKVAVALKQTHAEWALIAEEFDDHFMGHNDDPDSFLHPSNACFEKAAWLESVGAI</sequence>
<evidence type="ECO:0000313" key="2">
    <source>
        <dbReference type="EMBL" id="KAF9060184.1"/>
    </source>
</evidence>
<accession>A0A9P5TZE5</accession>
<feature type="signal peptide" evidence="1">
    <location>
        <begin position="1"/>
        <end position="18"/>
    </location>
</feature>
<dbReference type="EMBL" id="JADNRY010000256">
    <property type="protein sequence ID" value="KAF9060184.1"/>
    <property type="molecule type" value="Genomic_DNA"/>
</dbReference>
<reference evidence="2" key="1">
    <citation type="submission" date="2020-11" db="EMBL/GenBank/DDBJ databases">
        <authorList>
            <consortium name="DOE Joint Genome Institute"/>
            <person name="Ahrendt S."/>
            <person name="Riley R."/>
            <person name="Andreopoulos W."/>
            <person name="Labutti K."/>
            <person name="Pangilinan J."/>
            <person name="Ruiz-Duenas F.J."/>
            <person name="Barrasa J.M."/>
            <person name="Sanchez-Garcia M."/>
            <person name="Camarero S."/>
            <person name="Miyauchi S."/>
            <person name="Serrano A."/>
            <person name="Linde D."/>
            <person name="Babiker R."/>
            <person name="Drula E."/>
            <person name="Ayuso-Fernandez I."/>
            <person name="Pacheco R."/>
            <person name="Padilla G."/>
            <person name="Ferreira P."/>
            <person name="Barriuso J."/>
            <person name="Kellner H."/>
            <person name="Castanera R."/>
            <person name="Alfaro M."/>
            <person name="Ramirez L."/>
            <person name="Pisabarro A.G."/>
            <person name="Kuo A."/>
            <person name="Tritt A."/>
            <person name="Lipzen A."/>
            <person name="He G."/>
            <person name="Yan M."/>
            <person name="Ng V."/>
            <person name="Cullen D."/>
            <person name="Martin F."/>
            <person name="Rosso M.-N."/>
            <person name="Henrissat B."/>
            <person name="Hibbett D."/>
            <person name="Martinez A.T."/>
            <person name="Grigoriev I.V."/>
        </authorList>
    </citation>
    <scope>NUCLEOTIDE SEQUENCE</scope>
    <source>
        <strain evidence="2">AH 40177</strain>
    </source>
</reference>
<protein>
    <submittedName>
        <fullName evidence="2">Uncharacterized protein</fullName>
    </submittedName>
</protein>
<name>A0A9P5TZE5_9AGAR</name>
<comment type="caution">
    <text evidence="2">The sequence shown here is derived from an EMBL/GenBank/DDBJ whole genome shotgun (WGS) entry which is preliminary data.</text>
</comment>
<dbReference type="AlphaFoldDB" id="A0A9P5TZE5"/>
<keyword evidence="3" id="KW-1185">Reference proteome</keyword>
<evidence type="ECO:0000313" key="3">
    <source>
        <dbReference type="Proteomes" id="UP000772434"/>
    </source>
</evidence>
<gene>
    <name evidence="2" type="ORF">BDP27DRAFT_1430390</name>
</gene>